<name>A0A447CWP1_9BRAD</name>
<dbReference type="RefSeq" id="WP_129609500.1">
    <property type="nucleotide sequence ID" value="NZ_UWOC01000151.1"/>
</dbReference>
<evidence type="ECO:0000313" key="2">
    <source>
        <dbReference type="EMBL" id="VCU09672.1"/>
    </source>
</evidence>
<dbReference type="Pfam" id="PF14301">
    <property type="entry name" value="DUF4376"/>
    <property type="match status" value="1"/>
</dbReference>
<gene>
    <name evidence="2" type="ORF">RHODGE_RHODGE_02841</name>
</gene>
<sequence>MIWTPQDHYWIVAGDETRVWSSARGAYVPTNDADYAAWRDAGGVATRIATEQDLSDVLVVYGLRGPHVDLAAYAADARWRRETGGTTWSGWPIHTDATSQTKYLAELQAISLGVRDDGDGWKFADGAFRAVSNADFSALATAARAHVRACYAAEAAVLAGIAAGSITTAAEIDAAFAAVGAAE</sequence>
<evidence type="ECO:0000259" key="1">
    <source>
        <dbReference type="Pfam" id="PF14301"/>
    </source>
</evidence>
<protein>
    <recommendedName>
        <fullName evidence="1">DUF4376 domain-containing protein</fullName>
    </recommendedName>
</protein>
<proteinExistence type="predicted"/>
<organism evidence="2 3">
    <name type="scientific">Rhodoplanes serenus</name>
    <dbReference type="NCBI Taxonomy" id="200615"/>
    <lineage>
        <taxon>Bacteria</taxon>
        <taxon>Pseudomonadati</taxon>
        <taxon>Pseudomonadota</taxon>
        <taxon>Alphaproteobacteria</taxon>
        <taxon>Hyphomicrobiales</taxon>
        <taxon>Nitrobacteraceae</taxon>
        <taxon>Rhodoplanes</taxon>
    </lineage>
</organism>
<comment type="caution">
    <text evidence="2">The sequence shown here is derived from an EMBL/GenBank/DDBJ whole genome shotgun (WGS) entry which is preliminary data.</text>
</comment>
<dbReference type="Proteomes" id="UP000289200">
    <property type="component" value="Unassembled WGS sequence"/>
</dbReference>
<dbReference type="EMBL" id="UWOC01000151">
    <property type="protein sequence ID" value="VCU09672.1"/>
    <property type="molecule type" value="Genomic_DNA"/>
</dbReference>
<dbReference type="AlphaFoldDB" id="A0A447CWP1"/>
<keyword evidence="3" id="KW-1185">Reference proteome</keyword>
<feature type="domain" description="DUF4376" evidence="1">
    <location>
        <begin position="70"/>
        <end position="175"/>
    </location>
</feature>
<evidence type="ECO:0000313" key="3">
    <source>
        <dbReference type="Proteomes" id="UP000289200"/>
    </source>
</evidence>
<reference evidence="3" key="1">
    <citation type="submission" date="2018-10" db="EMBL/GenBank/DDBJ databases">
        <authorList>
            <person name="Peiro R."/>
            <person name="Begona"/>
            <person name="Cbmso G."/>
            <person name="Lopez M."/>
            <person name="Gonzalez S."/>
            <person name="Sacristan E."/>
            <person name="Castillo E."/>
        </authorList>
    </citation>
    <scope>NUCLEOTIDE SEQUENCE [LARGE SCALE GENOMIC DNA]</scope>
</reference>
<dbReference type="OrthoDB" id="8117022at2"/>
<accession>A0A447CWP1</accession>
<dbReference type="InterPro" id="IPR025484">
    <property type="entry name" value="DUF4376"/>
</dbReference>